<dbReference type="Pfam" id="PF09286">
    <property type="entry name" value="Pro-kuma_activ"/>
    <property type="match status" value="1"/>
</dbReference>
<dbReference type="PROSITE" id="PS51695">
    <property type="entry name" value="SEDOLISIN"/>
    <property type="match status" value="1"/>
</dbReference>
<comment type="caution">
    <text evidence="11">The sequence shown here is derived from an EMBL/GenBank/DDBJ whole genome shotgun (WGS) entry which is preliminary data.</text>
</comment>
<evidence type="ECO:0000256" key="1">
    <source>
        <dbReference type="ARBA" id="ARBA00001913"/>
    </source>
</evidence>
<feature type="active site" description="Charge relay system" evidence="8">
    <location>
        <position position="322"/>
    </location>
</feature>
<dbReference type="SMART" id="SM00944">
    <property type="entry name" value="Pro-kuma_activ"/>
    <property type="match status" value="1"/>
</dbReference>
<dbReference type="InterPro" id="IPR050819">
    <property type="entry name" value="Tripeptidyl-peptidase_I"/>
</dbReference>
<dbReference type="GO" id="GO:0046872">
    <property type="term" value="F:metal ion binding"/>
    <property type="evidence" value="ECO:0007669"/>
    <property type="project" value="UniProtKB-KW"/>
</dbReference>
<dbReference type="GeneID" id="61777443"/>
<reference evidence="11 15" key="3">
    <citation type="submission" date="2019-11" db="EMBL/GenBank/DDBJ databases">
        <title>Genome-resolved metagenomics to study the prevalence of co-infection and intraspecific heterogeneity among plant pathogen metapopulations.</title>
        <authorList>
            <person name="Newberry E."/>
            <person name="Bhandari R."/>
            <person name="Kemble J."/>
            <person name="Sikora E."/>
            <person name="Potnis N."/>
        </authorList>
    </citation>
    <scope>NUCLEOTIDE SEQUENCE [LARGE SCALE GENOMIC DNA]</scope>
    <source>
        <strain evidence="11">Xp_Tom_Tuscaloosa_18b</strain>
    </source>
</reference>
<accession>A0A0G8WB62</accession>
<dbReference type="EMBL" id="JAAGYU010000023">
    <property type="protein sequence ID" value="NEL76051.1"/>
    <property type="molecule type" value="Genomic_DNA"/>
</dbReference>
<dbReference type="Proteomes" id="UP000035369">
    <property type="component" value="Unassembled WGS sequence"/>
</dbReference>
<keyword evidence="4 8" id="KW-0378">Hydrolase</keyword>
<dbReference type="InterPro" id="IPR036852">
    <property type="entry name" value="Peptidase_S8/S53_dom_sf"/>
</dbReference>
<evidence type="ECO:0000256" key="4">
    <source>
        <dbReference type="ARBA" id="ARBA00022801"/>
    </source>
</evidence>
<dbReference type="KEGG" id="xpe:BJD13_14115"/>
<feature type="active site" description="Charge relay system" evidence="8">
    <location>
        <position position="318"/>
    </location>
</feature>
<evidence type="ECO:0000313" key="10">
    <source>
        <dbReference type="EMBL" id="KLC03882.1"/>
    </source>
</evidence>
<evidence type="ECO:0000256" key="3">
    <source>
        <dbReference type="ARBA" id="ARBA00022723"/>
    </source>
</evidence>
<evidence type="ECO:0000256" key="6">
    <source>
        <dbReference type="ARBA" id="ARBA00022837"/>
    </source>
</evidence>
<dbReference type="Proteomes" id="UP000289372">
    <property type="component" value="Unassembled WGS sequence"/>
</dbReference>
<dbReference type="AlphaFoldDB" id="A0A0G8WB62"/>
<evidence type="ECO:0000313" key="11">
    <source>
        <dbReference type="EMBL" id="NEL76051.1"/>
    </source>
</evidence>
<evidence type="ECO:0000256" key="7">
    <source>
        <dbReference type="ARBA" id="ARBA00023145"/>
    </source>
</evidence>
<feature type="domain" description="Peptidase S53" evidence="9">
    <location>
        <begin position="235"/>
        <end position="642"/>
    </location>
</feature>
<evidence type="ECO:0000313" key="15">
    <source>
        <dbReference type="Proteomes" id="UP000471082"/>
    </source>
</evidence>
<evidence type="ECO:0000256" key="8">
    <source>
        <dbReference type="PROSITE-ProRule" id="PRU01032"/>
    </source>
</evidence>
<gene>
    <name evidence="12" type="ORF">DB769_12690</name>
    <name evidence="11" type="ORF">G3W61_07260</name>
    <name evidence="10" type="ORF">XP315_15910</name>
</gene>
<dbReference type="PANTHER" id="PTHR14218">
    <property type="entry name" value="PROTEASE S8 TRIPEPTIDYL PEPTIDASE I CLN2"/>
    <property type="match status" value="1"/>
</dbReference>
<dbReference type="EMBL" id="JZUY01000045">
    <property type="protein sequence ID" value="KLC03882.1"/>
    <property type="molecule type" value="Genomic_DNA"/>
</dbReference>
<keyword evidence="2 8" id="KW-0645">Protease</keyword>
<sequence length="653" mass="68193">MIAPVVASGRARPCDAIRPRSLLCPLERSMLTRIRCRPLLAAVLSASLLAFGSANAATTVPDARIDAITASLRTAPVSFDVHLPPRDQVALNALLADIQDPLSPQYHRWLSAAEFQRRFGPAPAQLAQVRAALQAAHMTVVQQGPTLHVSANADSVERLFAAPLVADLNAGQQVRLAAAAPLQLPAALRANGVTVTGLSRGLPAARMDSRMLAGTPGNRTGDGTTSYWYNDLKQAYGYPSYQTMIGAPGKQQRLDGSGSTIAVLIGSDVLDTDIAAMFDHERFSRYAGNHANPTLYARRYVAGAKPGVQDGNRAAVREATLDVDMALGGAPGAHVLLYVIPDLSIDSILAGYRQIVQDNEADVVSSSFGFCEQIFTAAYNGKDATSILGLFDSVFKQGNAQGISFVASSGDNAGLDCPDTQYLVEGKNGRYVPSVHWPAADAHVTAVGGGNLLTAYKKGSLDSSYLSESAFADPLQAEDPYGVGALLSGGYWGAGGGVSTLFQRPAYQLRALGGTRTSMRALPDVGMLVGGCPGIAVHPCQQGTSSVSIYVAGAITKVIGTSVAAPEFASVAALLVQKQGRQGNLNDYLYRLAANGPQAYHRGIPGNNGVVGNDVPIAGKYNYTTGLGTPVVRLMIGALDAAPAGIPRSPSNP</sequence>
<dbReference type="SUPFAM" id="SSF52743">
    <property type="entry name" value="Subtilisin-like"/>
    <property type="match status" value="1"/>
</dbReference>
<keyword evidence="3" id="KW-0479">Metal-binding</keyword>
<evidence type="ECO:0000256" key="5">
    <source>
        <dbReference type="ARBA" id="ARBA00022825"/>
    </source>
</evidence>
<dbReference type="Pfam" id="PF00082">
    <property type="entry name" value="Peptidase_S8"/>
    <property type="match status" value="1"/>
</dbReference>
<dbReference type="SUPFAM" id="SSF54897">
    <property type="entry name" value="Protease propeptides/inhibitors"/>
    <property type="match status" value="1"/>
</dbReference>
<protein>
    <submittedName>
        <fullName evidence="10">Peptidase S53</fullName>
    </submittedName>
    <submittedName>
        <fullName evidence="11">S8/S53 family peptidase</fullName>
    </submittedName>
</protein>
<dbReference type="GO" id="GO:0008240">
    <property type="term" value="F:tripeptidyl-peptidase activity"/>
    <property type="evidence" value="ECO:0007669"/>
    <property type="project" value="TreeGrafter"/>
</dbReference>
<comment type="caution">
    <text evidence="8">Lacks conserved residue(s) required for the propagation of feature annotation.</text>
</comment>
<keyword evidence="5 8" id="KW-0720">Serine protease</keyword>
<dbReference type="CDD" id="cd11377">
    <property type="entry name" value="Pro-peptidase_S53"/>
    <property type="match status" value="1"/>
</dbReference>
<evidence type="ECO:0000313" key="13">
    <source>
        <dbReference type="Proteomes" id="UP000035369"/>
    </source>
</evidence>
<dbReference type="GO" id="GO:0004252">
    <property type="term" value="F:serine-type endopeptidase activity"/>
    <property type="evidence" value="ECO:0007669"/>
    <property type="project" value="UniProtKB-UniRule"/>
</dbReference>
<evidence type="ECO:0000313" key="12">
    <source>
        <dbReference type="EMBL" id="RXD53295.1"/>
    </source>
</evidence>
<dbReference type="Gene3D" id="3.40.50.200">
    <property type="entry name" value="Peptidase S8/S53 domain"/>
    <property type="match status" value="1"/>
</dbReference>
<reference evidence="12 14" key="2">
    <citation type="submission" date="2018-02" db="EMBL/GenBank/DDBJ databases">
        <title>Characterization of Xanthomonas diversity in transplant houses and field plants.</title>
        <authorList>
            <person name="Abrahamian P."/>
            <person name="Timilsina S."/>
            <person name="Minsavage G.V."/>
            <person name="Goss E.M."/>
            <person name="Jones J.B."/>
            <person name="Vallad G.E."/>
        </authorList>
    </citation>
    <scope>NUCLEOTIDE SEQUENCE [LARGE SCALE GENOMIC DNA]</scope>
    <source>
        <strain evidence="12 14">GEV2132</strain>
    </source>
</reference>
<keyword evidence="6" id="KW-0106">Calcium</keyword>
<dbReference type="InterPro" id="IPR015366">
    <property type="entry name" value="S53_propep"/>
</dbReference>
<evidence type="ECO:0000256" key="2">
    <source>
        <dbReference type="ARBA" id="ARBA00022670"/>
    </source>
</evidence>
<dbReference type="CDD" id="cd04056">
    <property type="entry name" value="Peptidases_S53"/>
    <property type="match status" value="1"/>
</dbReference>
<evidence type="ECO:0000259" key="9">
    <source>
        <dbReference type="PROSITE" id="PS51695"/>
    </source>
</evidence>
<reference evidence="10 13" key="1">
    <citation type="submission" date="2015-02" db="EMBL/GenBank/DDBJ databases">
        <title>Whole genome sequencing of multiple isolates of three species of pepper and tomato-infecting xanthomonads reveals genetic diversity in field strains and pinpoints effectors responsible for host specificity.</title>
        <authorList>
            <person name="Schwartz A."/>
            <person name="Dahlbeck D."/>
            <person name="Staskawicz B."/>
            <person name="Bart R."/>
            <person name="Potnis N."/>
            <person name="Minsavage G."/>
            <person name="Timilsina S."/>
            <person name="Goss E."/>
            <person name="Jones J."/>
            <person name="Vallad G."/>
            <person name="Barak J."/>
            <person name="Miller S."/>
            <person name="Ritchie D."/>
            <person name="Martins J.Jr."/>
            <person name="Patane J.S."/>
            <person name="Setubal J.C."/>
        </authorList>
    </citation>
    <scope>NUCLEOTIDE SEQUENCE [LARGE SCALE GENOMIC DNA]</scope>
    <source>
        <strain evidence="10 13">Xp3-15</strain>
    </source>
</reference>
<dbReference type="InterPro" id="IPR030400">
    <property type="entry name" value="Sedolisin_dom"/>
</dbReference>
<feature type="active site" description="Charge relay system" evidence="8">
    <location>
        <position position="562"/>
    </location>
</feature>
<dbReference type="InterPro" id="IPR000209">
    <property type="entry name" value="Peptidase_S8/S53_dom"/>
</dbReference>
<dbReference type="PANTHER" id="PTHR14218:SF15">
    <property type="entry name" value="TRIPEPTIDYL-PEPTIDASE 1"/>
    <property type="match status" value="1"/>
</dbReference>
<dbReference type="Proteomes" id="UP000471082">
    <property type="component" value="Unassembled WGS sequence"/>
</dbReference>
<evidence type="ECO:0000313" key="14">
    <source>
        <dbReference type="Proteomes" id="UP000289372"/>
    </source>
</evidence>
<proteinExistence type="predicted"/>
<organism evidence="11 15">
    <name type="scientific">Xanthomonas perforans</name>
    <dbReference type="NCBI Taxonomy" id="442694"/>
    <lineage>
        <taxon>Bacteria</taxon>
        <taxon>Pseudomonadati</taxon>
        <taxon>Pseudomonadota</taxon>
        <taxon>Gammaproteobacteria</taxon>
        <taxon>Lysobacterales</taxon>
        <taxon>Lysobacteraceae</taxon>
        <taxon>Xanthomonas</taxon>
    </lineage>
</organism>
<dbReference type="EMBL" id="PUUL01000069">
    <property type="protein sequence ID" value="RXD53295.1"/>
    <property type="molecule type" value="Genomic_DNA"/>
</dbReference>
<dbReference type="GO" id="GO:0006508">
    <property type="term" value="P:proteolysis"/>
    <property type="evidence" value="ECO:0007669"/>
    <property type="project" value="UniProtKB-KW"/>
</dbReference>
<keyword evidence="13" id="KW-1185">Reference proteome</keyword>
<keyword evidence="7" id="KW-0865">Zymogen</keyword>
<name>A0A0G8WB62_XANPE</name>
<dbReference type="RefSeq" id="WP_033479257.1">
    <property type="nucleotide sequence ID" value="NZ_CP018475.1"/>
</dbReference>
<comment type="cofactor">
    <cofactor evidence="1">
        <name>Ca(2+)</name>
        <dbReference type="ChEBI" id="CHEBI:29108"/>
    </cofactor>
</comment>